<protein>
    <submittedName>
        <fullName evidence="2">Uncharacterized protein</fullName>
    </submittedName>
</protein>
<organism evidence="2">
    <name type="scientific">Picea glauca</name>
    <name type="common">White spruce</name>
    <name type="synonym">Pinus glauca</name>
    <dbReference type="NCBI Taxonomy" id="3330"/>
    <lineage>
        <taxon>Eukaryota</taxon>
        <taxon>Viridiplantae</taxon>
        <taxon>Streptophyta</taxon>
        <taxon>Embryophyta</taxon>
        <taxon>Tracheophyta</taxon>
        <taxon>Spermatophyta</taxon>
        <taxon>Pinopsida</taxon>
        <taxon>Pinidae</taxon>
        <taxon>Conifers I</taxon>
        <taxon>Pinales</taxon>
        <taxon>Pinaceae</taxon>
        <taxon>Picea</taxon>
    </lineage>
</organism>
<keyword evidence="1" id="KW-0812">Transmembrane</keyword>
<dbReference type="AlphaFoldDB" id="A0A101M2Z9"/>
<sequence>MCMLCICYVSIWSWAFGCHEFLFYHACVILMHLIILHCALNYFILGPHEILSLLVLWRYCL</sequence>
<keyword evidence="1" id="KW-0472">Membrane</keyword>
<dbReference type="EMBL" id="LKAM01000002">
    <property type="protein sequence ID" value="KUM49890.1"/>
    <property type="molecule type" value="Genomic_DNA"/>
</dbReference>
<name>A0A101M2Z9_PICGL</name>
<evidence type="ECO:0000256" key="1">
    <source>
        <dbReference type="SAM" id="Phobius"/>
    </source>
</evidence>
<keyword evidence="1" id="KW-1133">Transmembrane helix</keyword>
<proteinExistence type="predicted"/>
<evidence type="ECO:0000313" key="2">
    <source>
        <dbReference type="EMBL" id="KUM49890.1"/>
    </source>
</evidence>
<accession>A0A101M2Z9</accession>
<geneLocation type="mitochondrion" evidence="2"/>
<keyword evidence="2" id="KW-0496">Mitochondrion</keyword>
<feature type="transmembrane region" description="Helical" evidence="1">
    <location>
        <begin position="22"/>
        <end position="44"/>
    </location>
</feature>
<gene>
    <name evidence="2" type="ORF">ABT39_MTgene3117</name>
</gene>
<reference evidence="2" key="1">
    <citation type="journal article" date="2015" name="Genome Biol. Evol.">
        <title>Organellar Genomes of White Spruce (Picea glauca): Assembly and Annotation.</title>
        <authorList>
            <person name="Jackman S.D."/>
            <person name="Warren R.L."/>
            <person name="Gibb E.A."/>
            <person name="Vandervalk B.P."/>
            <person name="Mohamadi H."/>
            <person name="Chu J."/>
            <person name="Raymond A."/>
            <person name="Pleasance S."/>
            <person name="Coope R."/>
            <person name="Wildung M.R."/>
            <person name="Ritland C.E."/>
            <person name="Bousquet J."/>
            <person name="Jones S.J."/>
            <person name="Bohlmann J."/>
            <person name="Birol I."/>
        </authorList>
    </citation>
    <scope>NUCLEOTIDE SEQUENCE [LARGE SCALE GENOMIC DNA]</scope>
    <source>
        <tissue evidence="2">Flushing bud</tissue>
    </source>
</reference>
<comment type="caution">
    <text evidence="2">The sequence shown here is derived from an EMBL/GenBank/DDBJ whole genome shotgun (WGS) entry which is preliminary data.</text>
</comment>